<evidence type="ECO:0000313" key="3">
    <source>
        <dbReference type="Proteomes" id="UP000219338"/>
    </source>
</evidence>
<evidence type="ECO:0000256" key="1">
    <source>
        <dbReference type="SAM" id="MobiDB-lite"/>
    </source>
</evidence>
<feature type="compositionally biased region" description="Polar residues" evidence="1">
    <location>
        <begin position="58"/>
        <end position="73"/>
    </location>
</feature>
<sequence>MPDMLGTETLEDISVDSLSAVASSSDASMSGPLLPKGRQPKKSQSAPPRTTKLRAQESPDSTPDTSPLETPNGTLADLLLPTPKFLVVSPSLSRKEEEGTGYRAAVAS</sequence>
<feature type="region of interest" description="Disordered" evidence="1">
    <location>
        <begin position="20"/>
        <end position="77"/>
    </location>
</feature>
<protein>
    <submittedName>
        <fullName evidence="2">Uncharacterized protein</fullName>
    </submittedName>
</protein>
<dbReference type="AlphaFoldDB" id="A0A284S9B8"/>
<accession>A0A284S9B8</accession>
<dbReference type="Proteomes" id="UP000219338">
    <property type="component" value="Unassembled WGS sequence"/>
</dbReference>
<feature type="compositionally biased region" description="Low complexity" evidence="1">
    <location>
        <begin position="20"/>
        <end position="30"/>
    </location>
</feature>
<keyword evidence="3" id="KW-1185">Reference proteome</keyword>
<organism evidence="2 3">
    <name type="scientific">Armillaria ostoyae</name>
    <name type="common">Armillaria root rot fungus</name>
    <dbReference type="NCBI Taxonomy" id="47428"/>
    <lineage>
        <taxon>Eukaryota</taxon>
        <taxon>Fungi</taxon>
        <taxon>Dikarya</taxon>
        <taxon>Basidiomycota</taxon>
        <taxon>Agaricomycotina</taxon>
        <taxon>Agaricomycetes</taxon>
        <taxon>Agaricomycetidae</taxon>
        <taxon>Agaricales</taxon>
        <taxon>Marasmiineae</taxon>
        <taxon>Physalacriaceae</taxon>
        <taxon>Armillaria</taxon>
    </lineage>
</organism>
<name>A0A284S9B8_ARMOS</name>
<evidence type="ECO:0000313" key="2">
    <source>
        <dbReference type="EMBL" id="SJL17614.1"/>
    </source>
</evidence>
<gene>
    <name evidence="2" type="ORF">ARMOST_21168</name>
</gene>
<reference evidence="3" key="1">
    <citation type="journal article" date="2017" name="Nat. Ecol. Evol.">
        <title>Genome expansion and lineage-specific genetic innovations in the forest pathogenic fungi Armillaria.</title>
        <authorList>
            <person name="Sipos G."/>
            <person name="Prasanna A.N."/>
            <person name="Walter M.C."/>
            <person name="O'Connor E."/>
            <person name="Balint B."/>
            <person name="Krizsan K."/>
            <person name="Kiss B."/>
            <person name="Hess J."/>
            <person name="Varga T."/>
            <person name="Slot J."/>
            <person name="Riley R."/>
            <person name="Boka B."/>
            <person name="Rigling D."/>
            <person name="Barry K."/>
            <person name="Lee J."/>
            <person name="Mihaltcheva S."/>
            <person name="LaButti K."/>
            <person name="Lipzen A."/>
            <person name="Waldron R."/>
            <person name="Moloney N.M."/>
            <person name="Sperisen C."/>
            <person name="Kredics L."/>
            <person name="Vagvoelgyi C."/>
            <person name="Patrignani A."/>
            <person name="Fitzpatrick D."/>
            <person name="Nagy I."/>
            <person name="Doyle S."/>
            <person name="Anderson J.B."/>
            <person name="Grigoriev I.V."/>
            <person name="Gueldener U."/>
            <person name="Muensterkoetter M."/>
            <person name="Nagy L.G."/>
        </authorList>
    </citation>
    <scope>NUCLEOTIDE SEQUENCE [LARGE SCALE GENOMIC DNA]</scope>
    <source>
        <strain evidence="3">C18/9</strain>
    </source>
</reference>
<dbReference type="EMBL" id="FUEG01000046">
    <property type="protein sequence ID" value="SJL17614.1"/>
    <property type="molecule type" value="Genomic_DNA"/>
</dbReference>
<proteinExistence type="predicted"/>